<protein>
    <recommendedName>
        <fullName evidence="1">DUF8042 domain-containing protein</fullName>
    </recommendedName>
</protein>
<dbReference type="RefSeq" id="WP_191698671.1">
    <property type="nucleotide sequence ID" value="NZ_JACSPZ010000001.1"/>
</dbReference>
<reference evidence="2 3" key="1">
    <citation type="submission" date="2020-08" db="EMBL/GenBank/DDBJ databases">
        <title>A Genomic Blueprint of the Chicken Gut Microbiome.</title>
        <authorList>
            <person name="Gilroy R."/>
            <person name="Ravi A."/>
            <person name="Getino M."/>
            <person name="Pursley I."/>
            <person name="Horton D.L."/>
            <person name="Alikhan N.-F."/>
            <person name="Baker D."/>
            <person name="Gharbi K."/>
            <person name="Hall N."/>
            <person name="Watson M."/>
            <person name="Adriaenssens E.M."/>
            <person name="Foster-Nyarko E."/>
            <person name="Jarju S."/>
            <person name="Secka A."/>
            <person name="Antonio M."/>
            <person name="Oren A."/>
            <person name="Chaudhuri R."/>
            <person name="La Ragione R.M."/>
            <person name="Hildebrand F."/>
            <person name="Pallen M.J."/>
        </authorList>
    </citation>
    <scope>NUCLEOTIDE SEQUENCE [LARGE SCALE GENOMIC DNA]</scope>
    <source>
        <strain evidence="2 3">A46</strain>
    </source>
</reference>
<dbReference type="InterPro" id="IPR058355">
    <property type="entry name" value="DUF8042"/>
</dbReference>
<dbReference type="Pfam" id="PF26154">
    <property type="entry name" value="DUF8042"/>
    <property type="match status" value="1"/>
</dbReference>
<evidence type="ECO:0000259" key="1">
    <source>
        <dbReference type="Pfam" id="PF26154"/>
    </source>
</evidence>
<dbReference type="Proteomes" id="UP000619101">
    <property type="component" value="Unassembled WGS sequence"/>
</dbReference>
<evidence type="ECO:0000313" key="3">
    <source>
        <dbReference type="Proteomes" id="UP000619101"/>
    </source>
</evidence>
<dbReference type="EMBL" id="JACSPZ010000001">
    <property type="protein sequence ID" value="MBD8035712.1"/>
    <property type="molecule type" value="Genomic_DNA"/>
</dbReference>
<sequence length="111" mass="12794">MNESREILELEESVGTYLKNVPNGVIYIANSLKEDELYKGLKAISDFSEGMMWLNDATRILKNNGKNIFIDFTKIEIYLVEINEGLEKEDYLLVADLFEYEISPFFQAING</sequence>
<keyword evidence="3" id="KW-1185">Reference proteome</keyword>
<evidence type="ECO:0000313" key="2">
    <source>
        <dbReference type="EMBL" id="MBD8035712.1"/>
    </source>
</evidence>
<organism evidence="2 3">
    <name type="scientific">Solibacillus faecavium</name>
    <dbReference type="NCBI Taxonomy" id="2762221"/>
    <lineage>
        <taxon>Bacteria</taxon>
        <taxon>Bacillati</taxon>
        <taxon>Bacillota</taxon>
        <taxon>Bacilli</taxon>
        <taxon>Bacillales</taxon>
        <taxon>Caryophanaceae</taxon>
        <taxon>Solibacillus</taxon>
    </lineage>
</organism>
<accession>A0ABR8XUU5</accession>
<name>A0ABR8XUU5_9BACL</name>
<proteinExistence type="predicted"/>
<feature type="domain" description="DUF8042" evidence="1">
    <location>
        <begin position="16"/>
        <end position="108"/>
    </location>
</feature>
<gene>
    <name evidence="2" type="ORF">H9635_03095</name>
</gene>
<comment type="caution">
    <text evidence="2">The sequence shown here is derived from an EMBL/GenBank/DDBJ whole genome shotgun (WGS) entry which is preliminary data.</text>
</comment>